<keyword evidence="7" id="KW-1185">Reference proteome</keyword>
<gene>
    <name evidence="6" type="ORF">H6A60_11095</name>
</gene>
<keyword evidence="4" id="KW-0560">Oxidoreductase</keyword>
<evidence type="ECO:0000313" key="7">
    <source>
        <dbReference type="Proteomes" id="UP000715095"/>
    </source>
</evidence>
<dbReference type="PANTHER" id="PTHR43400">
    <property type="entry name" value="FUMARATE REDUCTASE"/>
    <property type="match status" value="1"/>
</dbReference>
<evidence type="ECO:0000256" key="4">
    <source>
        <dbReference type="ARBA" id="ARBA00023002"/>
    </source>
</evidence>
<dbReference type="InterPro" id="IPR003953">
    <property type="entry name" value="FAD-dep_OxRdtase_2_FAD-bd"/>
</dbReference>
<dbReference type="RefSeq" id="WP_205104613.1">
    <property type="nucleotide sequence ID" value="NZ_JACJJC010000057.1"/>
</dbReference>
<dbReference type="InterPro" id="IPR036188">
    <property type="entry name" value="FAD/NAD-bd_sf"/>
</dbReference>
<evidence type="ECO:0000256" key="3">
    <source>
        <dbReference type="ARBA" id="ARBA00022827"/>
    </source>
</evidence>
<evidence type="ECO:0000259" key="5">
    <source>
        <dbReference type="Pfam" id="PF00890"/>
    </source>
</evidence>
<accession>A0ABS2DV42</accession>
<dbReference type="SUPFAM" id="SSF51905">
    <property type="entry name" value="FAD/NAD(P)-binding domain"/>
    <property type="match status" value="1"/>
</dbReference>
<dbReference type="InterPro" id="IPR027477">
    <property type="entry name" value="Succ_DH/fumarate_Rdtase_cat_sf"/>
</dbReference>
<dbReference type="Pfam" id="PF00890">
    <property type="entry name" value="FAD_binding_2"/>
    <property type="match status" value="1"/>
</dbReference>
<name>A0ABS2DV42_9BURK</name>
<keyword evidence="3" id="KW-0274">FAD</keyword>
<keyword evidence="2" id="KW-0285">Flavoprotein</keyword>
<comment type="cofactor">
    <cofactor evidence="1">
        <name>FAD</name>
        <dbReference type="ChEBI" id="CHEBI:57692"/>
    </cofactor>
</comment>
<evidence type="ECO:0000256" key="1">
    <source>
        <dbReference type="ARBA" id="ARBA00001974"/>
    </source>
</evidence>
<dbReference type="Gene3D" id="3.90.700.10">
    <property type="entry name" value="Succinate dehydrogenase/fumarate reductase flavoprotein, catalytic domain"/>
    <property type="match status" value="1"/>
</dbReference>
<comment type="caution">
    <text evidence="6">The sequence shown here is derived from an EMBL/GenBank/DDBJ whole genome shotgun (WGS) entry which is preliminary data.</text>
</comment>
<sequence>FDDTVPNEGSFYACRLWPRVHYCMGGLAINTKAEVLSTDLDVIPGLYAAGEVTGGVHGMVRLGTVSIADCLVFGRVAGRNAAMRKA</sequence>
<evidence type="ECO:0000313" key="6">
    <source>
        <dbReference type="EMBL" id="MBM6705012.1"/>
    </source>
</evidence>
<feature type="domain" description="FAD-dependent oxidoreductase 2 FAD-binding" evidence="5">
    <location>
        <begin position="6"/>
        <end position="66"/>
    </location>
</feature>
<evidence type="ECO:0000256" key="2">
    <source>
        <dbReference type="ARBA" id="ARBA00022630"/>
    </source>
</evidence>
<reference evidence="6 7" key="1">
    <citation type="journal article" date="2021" name="Sci. Rep.">
        <title>The distribution of antibiotic resistance genes in chicken gut microbiota commensals.</title>
        <authorList>
            <person name="Juricova H."/>
            <person name="Matiasovicova J."/>
            <person name="Kubasova T."/>
            <person name="Cejkova D."/>
            <person name="Rychlik I."/>
        </authorList>
    </citation>
    <scope>NUCLEOTIDE SEQUENCE [LARGE SCALE GENOMIC DNA]</scope>
    <source>
        <strain evidence="6 7">An829</strain>
    </source>
</reference>
<dbReference type="InterPro" id="IPR050315">
    <property type="entry name" value="FAD-oxidoreductase_2"/>
</dbReference>
<dbReference type="EMBL" id="JACJJC010000057">
    <property type="protein sequence ID" value="MBM6705012.1"/>
    <property type="molecule type" value="Genomic_DNA"/>
</dbReference>
<dbReference type="Proteomes" id="UP000715095">
    <property type="component" value="Unassembled WGS sequence"/>
</dbReference>
<protein>
    <submittedName>
        <fullName evidence="6">FAD-binding protein</fullName>
    </submittedName>
</protein>
<dbReference type="Gene3D" id="3.50.50.60">
    <property type="entry name" value="FAD/NAD(P)-binding domain"/>
    <property type="match status" value="1"/>
</dbReference>
<proteinExistence type="predicted"/>
<organism evidence="6 7">
    <name type="scientific">Sutterella massiliensis</name>
    <dbReference type="NCBI Taxonomy" id="1816689"/>
    <lineage>
        <taxon>Bacteria</taxon>
        <taxon>Pseudomonadati</taxon>
        <taxon>Pseudomonadota</taxon>
        <taxon>Betaproteobacteria</taxon>
        <taxon>Burkholderiales</taxon>
        <taxon>Sutterellaceae</taxon>
        <taxon>Sutterella</taxon>
    </lineage>
</organism>
<feature type="non-terminal residue" evidence="6">
    <location>
        <position position="1"/>
    </location>
</feature>
<dbReference type="PANTHER" id="PTHR43400:SF7">
    <property type="entry name" value="FAD-DEPENDENT OXIDOREDUCTASE 2 FAD BINDING DOMAIN-CONTAINING PROTEIN"/>
    <property type="match status" value="1"/>
</dbReference>